<dbReference type="InterPro" id="IPR057361">
    <property type="entry name" value="TPR_WDR35"/>
</dbReference>
<name>A0A7R9BLR5_9CRUS</name>
<dbReference type="PIRSF" id="PIRSF037536">
    <property type="entry name" value="WD_repeat_p35"/>
    <property type="match status" value="1"/>
</dbReference>
<evidence type="ECO:0000256" key="3">
    <source>
        <dbReference type="ARBA" id="ARBA00022574"/>
    </source>
</evidence>
<evidence type="ECO:0000259" key="12">
    <source>
        <dbReference type="Pfam" id="PF24797"/>
    </source>
</evidence>
<dbReference type="InterPro" id="IPR056159">
    <property type="entry name" value="Beta-prop_IFT121_TULP_N"/>
</dbReference>
<dbReference type="Pfam" id="PF25170">
    <property type="entry name" value="TPR_WDR35"/>
    <property type="match status" value="1"/>
</dbReference>
<dbReference type="InterPro" id="IPR036322">
    <property type="entry name" value="WD40_repeat_dom_sf"/>
</dbReference>
<dbReference type="GO" id="GO:0061512">
    <property type="term" value="P:protein localization to cilium"/>
    <property type="evidence" value="ECO:0007669"/>
    <property type="project" value="TreeGrafter"/>
</dbReference>
<evidence type="ECO:0000256" key="5">
    <source>
        <dbReference type="ARBA" id="ARBA00022794"/>
    </source>
</evidence>
<dbReference type="PROSITE" id="PS50082">
    <property type="entry name" value="WD_REPEATS_2"/>
    <property type="match status" value="1"/>
</dbReference>
<feature type="domain" description="IFT121/TULP4 N-terminal" evidence="12">
    <location>
        <begin position="1"/>
        <end position="346"/>
    </location>
</feature>
<reference evidence="14" key="1">
    <citation type="submission" date="2020-11" db="EMBL/GenBank/DDBJ databases">
        <authorList>
            <person name="Tran Van P."/>
        </authorList>
    </citation>
    <scope>NUCLEOTIDE SEQUENCE</scope>
</reference>
<dbReference type="InterPro" id="IPR011990">
    <property type="entry name" value="TPR-like_helical_dom_sf"/>
</dbReference>
<evidence type="ECO:0000256" key="8">
    <source>
        <dbReference type="ARBA" id="ARBA00023273"/>
    </source>
</evidence>
<feature type="domain" description="IFT121-like zinc finger" evidence="10">
    <location>
        <begin position="1156"/>
        <end position="1199"/>
    </location>
</feature>
<sequence>MFIYLSKKIAIPNNTKLKSCSWSRSQGYIACGGDDGLLKVLKLDSGKETKTRGLAAPSNLSMNQTLDGHNGQIQVVTWNETHLKLTSSDSSGLIIVWMLYKGSWFEEMINNRGKSVVKGMAWNSDGTRISIVYEDGAVIVGSVDGNRIWGKEIKGSHLTGVEWSPDSRLLLFSIRGGDIHVYDNSGGYVTKVNIQCLPSGTNGEAQVTVLHWYNGSHGYVEADCPTLVICYDIGRMQLMRNENDDMPVLVDTGMTIVDGQWNHNGSIVAVAGSLMLSGNEGDKECNVVQFYTPFGEVDNPGAIFNALQHLRTLKVPGKNLTSCSWEGGSLRIALAIDSYIFFANIRPDYRWAYFSDTCVYTYTKAEQTELSMVFWNMKTNDVHTRQIRSLIAIAAAGEHCVIATRLEDSSGQNALLLYNSIGTPVDSKYIDIEPIAVTMTMNLVIAASREQFFVWQYRTPKAKSSIEVGLGRGESRRERTFHIDDNPSGFSDPIAEAQRISGGTLPTNDPICCMTCSESLLVIGRESGQIQRYSLPQVGLTNTYKLISRPYKLALNSNSKRLAIIDVTGLLTLLDLETRGTDVQGREVQGDFLKFERKDVWDLCWASDNPELFAMMEKTRMYIIRNLDPEEPIASAGYICKFSDLEITAVLLDELMKDPEHPSVEDWVLTLESKSLRDTRELLEKVGIKEANAFVEENPHPRLWRLLAESALNRLDLSTAEAAFVRCKDYPGIQFTKQLENIQSEALKRAEIAAYFKRDLAIALRRKLGDYARVVVLLRTASAGSDVQMEEAWNALGDHFVDRHMWTEAVDYFRKARNHEKLVKCYYMLEDYQGIENILMKSLPDGHDMIPEIGDMFQAVGMCEQAVKAYTKAGKIKEAIDCCVSLNQWQLAVKLAKAHKVRETGSLLSHYAQNLLDKDQRMKAVQLYRQAGHPLQAALLLAKVAHEEAEKKSATPRTLKKLYVLAALLVDEHRSNLRASSGENTASKSSMLLGLGNESNDSDGLDLGMALGTDGQVAAPYQVSLLENPWRGAEAYHFFLMAQRQLYEGYVDAAMKTALVVRGYEDFLPSEDVYCLLALSSCANRAFQTCSRAFIKLESLKEVDPTERTAYEDLAMDIFVKYNPKDSRSARAECPHCDTRMPDTTTACPNCGARFQICIATGRPLYAADSSSTWVCKRCRHRASLADMAVRQTCPLCHALNNSG</sequence>
<evidence type="ECO:0000256" key="4">
    <source>
        <dbReference type="ARBA" id="ARBA00022737"/>
    </source>
</evidence>
<dbReference type="InterPro" id="IPR056170">
    <property type="entry name" value="Znf_IFT121-like"/>
</dbReference>
<dbReference type="SMART" id="SM00320">
    <property type="entry name" value="WD40"/>
    <property type="match status" value="4"/>
</dbReference>
<gene>
    <name evidence="14" type="ORF">NMOB1V02_LOCUS3950</name>
</gene>
<dbReference type="OrthoDB" id="10260567at2759"/>
<accession>A0A7R9BLR5</accession>
<dbReference type="InterPro" id="IPR001680">
    <property type="entry name" value="WD40_rpt"/>
</dbReference>
<evidence type="ECO:0000313" key="14">
    <source>
        <dbReference type="EMBL" id="CAD7276174.1"/>
    </source>
</evidence>
<dbReference type="Gene3D" id="1.25.40.470">
    <property type="match status" value="1"/>
</dbReference>
<dbReference type="AlphaFoldDB" id="A0A7R9BLR5"/>
<keyword evidence="5" id="KW-0970">Cilium biogenesis/degradation</keyword>
<dbReference type="Proteomes" id="UP000678499">
    <property type="component" value="Unassembled WGS sequence"/>
</dbReference>
<dbReference type="Pfam" id="PF23390">
    <property type="entry name" value="Beta-prop_WDR35_2nd"/>
    <property type="match status" value="1"/>
</dbReference>
<evidence type="ECO:0000256" key="9">
    <source>
        <dbReference type="PROSITE-ProRule" id="PRU00221"/>
    </source>
</evidence>
<keyword evidence="7" id="KW-0206">Cytoskeleton</keyword>
<feature type="domain" description="IFT121-like TPR repeats" evidence="13">
    <location>
        <begin position="1027"/>
        <end position="1126"/>
    </location>
</feature>
<keyword evidence="2" id="KW-0963">Cytoplasm</keyword>
<evidence type="ECO:0000256" key="7">
    <source>
        <dbReference type="ARBA" id="ARBA00023212"/>
    </source>
</evidence>
<feature type="domain" description="IFT121 second beta-propeller" evidence="11">
    <location>
        <begin position="351"/>
        <end position="672"/>
    </location>
</feature>
<dbReference type="InterPro" id="IPR056158">
    <property type="entry name" value="Beta-prop_IFT121_2nd"/>
</dbReference>
<dbReference type="SUPFAM" id="SSF50978">
    <property type="entry name" value="WD40 repeat-like"/>
    <property type="match status" value="1"/>
</dbReference>
<dbReference type="InterPro" id="IPR015943">
    <property type="entry name" value="WD40/YVTN_repeat-like_dom_sf"/>
</dbReference>
<dbReference type="InterPro" id="IPR016024">
    <property type="entry name" value="ARM-type_fold"/>
</dbReference>
<dbReference type="EMBL" id="CAJPEX010000567">
    <property type="protein sequence ID" value="CAG0916326.1"/>
    <property type="molecule type" value="Genomic_DNA"/>
</dbReference>
<dbReference type="EMBL" id="OA882604">
    <property type="protein sequence ID" value="CAD7276174.1"/>
    <property type="molecule type" value="Genomic_DNA"/>
</dbReference>
<dbReference type="PANTHER" id="PTHR12764">
    <property type="entry name" value="WD REPEAT DOMAIN-RELATED"/>
    <property type="match status" value="1"/>
</dbReference>
<evidence type="ECO:0000259" key="11">
    <source>
        <dbReference type="Pfam" id="PF23390"/>
    </source>
</evidence>
<dbReference type="GO" id="GO:1905515">
    <property type="term" value="P:non-motile cilium assembly"/>
    <property type="evidence" value="ECO:0007669"/>
    <property type="project" value="TreeGrafter"/>
</dbReference>
<dbReference type="Pfam" id="PF25768">
    <property type="entry name" value="TPR_IFT121"/>
    <property type="match status" value="1"/>
</dbReference>
<evidence type="ECO:0000259" key="13">
    <source>
        <dbReference type="Pfam" id="PF25768"/>
    </source>
</evidence>
<evidence type="ECO:0000256" key="6">
    <source>
        <dbReference type="ARBA" id="ARBA00023069"/>
    </source>
</evidence>
<dbReference type="GO" id="GO:0097730">
    <property type="term" value="C:non-motile cilium"/>
    <property type="evidence" value="ECO:0007669"/>
    <property type="project" value="TreeGrafter"/>
</dbReference>
<keyword evidence="8" id="KW-0966">Cell projection</keyword>
<dbReference type="GO" id="GO:0030991">
    <property type="term" value="C:intraciliary transport particle A"/>
    <property type="evidence" value="ECO:0007669"/>
    <property type="project" value="TreeGrafter"/>
</dbReference>
<dbReference type="GO" id="GO:0035721">
    <property type="term" value="P:intraciliary retrograde transport"/>
    <property type="evidence" value="ECO:0007669"/>
    <property type="project" value="TreeGrafter"/>
</dbReference>
<dbReference type="PANTHER" id="PTHR12764:SF5">
    <property type="entry name" value="LD29485P"/>
    <property type="match status" value="1"/>
</dbReference>
<evidence type="ECO:0000256" key="2">
    <source>
        <dbReference type="ARBA" id="ARBA00022490"/>
    </source>
</evidence>
<evidence type="ECO:0000256" key="1">
    <source>
        <dbReference type="ARBA" id="ARBA00004120"/>
    </source>
</evidence>
<dbReference type="InterPro" id="IPR017233">
    <property type="entry name" value="WDR35"/>
</dbReference>
<keyword evidence="6" id="KW-0969">Cilium</keyword>
<dbReference type="Gene3D" id="2.130.10.10">
    <property type="entry name" value="YVTN repeat-like/Quinoprotein amine dehydrogenase"/>
    <property type="match status" value="2"/>
</dbReference>
<dbReference type="InterPro" id="IPR039857">
    <property type="entry name" value="Ift122/121"/>
</dbReference>
<comment type="subcellular location">
    <subcellularLocation>
        <location evidence="1">Cytoplasm</location>
        <location evidence="1">Cytoskeleton</location>
        <location evidence="1">Cilium basal body</location>
    </subcellularLocation>
</comment>
<keyword evidence="4" id="KW-0677">Repeat</keyword>
<dbReference type="Pfam" id="PF23145">
    <property type="entry name" value="Zf_2nd_IFT121"/>
    <property type="match status" value="1"/>
</dbReference>
<dbReference type="SUPFAM" id="SSF48452">
    <property type="entry name" value="TPR-like"/>
    <property type="match status" value="1"/>
</dbReference>
<evidence type="ECO:0008006" key="16">
    <source>
        <dbReference type="Google" id="ProtNLM"/>
    </source>
</evidence>
<evidence type="ECO:0000313" key="15">
    <source>
        <dbReference type="Proteomes" id="UP000678499"/>
    </source>
</evidence>
<feature type="repeat" description="WD" evidence="9">
    <location>
        <begin position="66"/>
        <end position="97"/>
    </location>
</feature>
<protein>
    <recommendedName>
        <fullName evidence="16">WD repeat-containing protein 35</fullName>
    </recommendedName>
</protein>
<organism evidence="14">
    <name type="scientific">Notodromas monacha</name>
    <dbReference type="NCBI Taxonomy" id="399045"/>
    <lineage>
        <taxon>Eukaryota</taxon>
        <taxon>Metazoa</taxon>
        <taxon>Ecdysozoa</taxon>
        <taxon>Arthropoda</taxon>
        <taxon>Crustacea</taxon>
        <taxon>Oligostraca</taxon>
        <taxon>Ostracoda</taxon>
        <taxon>Podocopa</taxon>
        <taxon>Podocopida</taxon>
        <taxon>Cypridocopina</taxon>
        <taxon>Cypridoidea</taxon>
        <taxon>Cyprididae</taxon>
        <taxon>Notodromas</taxon>
    </lineage>
</organism>
<dbReference type="InterPro" id="IPR057979">
    <property type="entry name" value="TPR_IFT121"/>
</dbReference>
<dbReference type="Pfam" id="PF24797">
    <property type="entry name" value="Beta-prop_WDR35_TULP_N"/>
    <property type="match status" value="1"/>
</dbReference>
<evidence type="ECO:0000259" key="10">
    <source>
        <dbReference type="Pfam" id="PF23145"/>
    </source>
</evidence>
<keyword evidence="15" id="KW-1185">Reference proteome</keyword>
<keyword evidence="3 9" id="KW-0853">WD repeat</keyword>
<dbReference type="SUPFAM" id="SSF48371">
    <property type="entry name" value="ARM repeat"/>
    <property type="match status" value="1"/>
</dbReference>
<proteinExistence type="predicted"/>